<dbReference type="HOGENOM" id="CLU_016235_0_0_1"/>
<keyword evidence="3" id="KW-1185">Reference proteome</keyword>
<gene>
    <name evidence="2" type="ORF">S40285_00068</name>
</gene>
<dbReference type="InterPro" id="IPR010730">
    <property type="entry name" value="HET"/>
</dbReference>
<dbReference type="OrthoDB" id="270167at2759"/>
<dbReference type="STRING" id="1283841.A0A084QZ14"/>
<accession>A0A084QZ14</accession>
<dbReference type="Proteomes" id="UP000028524">
    <property type="component" value="Unassembled WGS sequence"/>
</dbReference>
<name>A0A084QZ14_STAC4</name>
<sequence>MNGAEDDAEKSLEQIAHCQGTSIVSLLMDIQKSTFKQEIFTPFLENLYCLKRDQPQAKSLHLEKINARKNHKYVALSYTWSEPMYEDLEQGGYEVRSRRKGRIYFDPSMVKDCIFDRIFGYMQKFGLHHLWIDQHSIPQKACEIECHHWRCNQKRKGLNAMDLVYRLSHHPVALLATTIENQHDLQLLGHILGGGLVENGERERHFKFSEGTTQEVIETAVELLKKMTGDRWWTRGWIFQESYRSGAEMKLLVRHASGLETLKLSIGKSLFGELFGELCINLVDFSYQATRLCLAFKTMWPPQPQAQDAIQQILTTAGRYTLLLEEHESMSPTIISDIGRRDLEHQWDRLTIVANCCQYSTRLKIRELQQKDQSLSLSMLALWLLNGEIFYNKGDTGPLSKMNVLDFLTSHSFKGFYAPLSRRSLSFNKGCRFPYVKLTRDGVSTKGHLWKLGKRISSSEIHRQSSCEDKRRQGNLRPEVRRRLTQLADLLRNRGYSELEHQLRTFLKRNMRDGSDGSSARTFAGKYMQMMAEEVADAISEGLTLRLACLQKPREFSSGEPNFFGIHGLLSKT</sequence>
<evidence type="ECO:0000313" key="3">
    <source>
        <dbReference type="Proteomes" id="UP000028524"/>
    </source>
</evidence>
<evidence type="ECO:0000313" key="2">
    <source>
        <dbReference type="EMBL" id="KFA69199.1"/>
    </source>
</evidence>
<reference evidence="2 3" key="1">
    <citation type="journal article" date="2014" name="BMC Genomics">
        <title>Comparative genome sequencing reveals chemotype-specific gene clusters in the toxigenic black mold Stachybotrys.</title>
        <authorList>
            <person name="Semeiks J."/>
            <person name="Borek D."/>
            <person name="Otwinowski Z."/>
            <person name="Grishin N.V."/>
        </authorList>
    </citation>
    <scope>NUCLEOTIDE SEQUENCE [LARGE SCALE GENOMIC DNA]</scope>
    <source>
        <strain evidence="2 3">IBT 40285</strain>
    </source>
</reference>
<dbReference type="EMBL" id="KL659601">
    <property type="protein sequence ID" value="KFA69199.1"/>
    <property type="molecule type" value="Genomic_DNA"/>
</dbReference>
<organism evidence="2 3">
    <name type="scientific">Stachybotrys chlorohalonatus (strain IBT 40285)</name>
    <dbReference type="NCBI Taxonomy" id="1283841"/>
    <lineage>
        <taxon>Eukaryota</taxon>
        <taxon>Fungi</taxon>
        <taxon>Dikarya</taxon>
        <taxon>Ascomycota</taxon>
        <taxon>Pezizomycotina</taxon>
        <taxon>Sordariomycetes</taxon>
        <taxon>Hypocreomycetidae</taxon>
        <taxon>Hypocreales</taxon>
        <taxon>Stachybotryaceae</taxon>
        <taxon>Stachybotrys</taxon>
    </lineage>
</organism>
<feature type="domain" description="Heterokaryon incompatibility" evidence="1">
    <location>
        <begin position="73"/>
        <end position="241"/>
    </location>
</feature>
<dbReference type="InParanoid" id="A0A084QZ14"/>
<protein>
    <recommendedName>
        <fullName evidence="1">Heterokaryon incompatibility domain-containing protein</fullName>
    </recommendedName>
</protein>
<dbReference type="Pfam" id="PF06985">
    <property type="entry name" value="HET"/>
    <property type="match status" value="1"/>
</dbReference>
<dbReference type="AlphaFoldDB" id="A0A084QZ14"/>
<evidence type="ECO:0000259" key="1">
    <source>
        <dbReference type="Pfam" id="PF06985"/>
    </source>
</evidence>
<proteinExistence type="predicted"/>
<dbReference type="OMA" id="IFPWPAS"/>